<accession>A0A9W6X210</accession>
<dbReference type="Pfam" id="PF16810">
    <property type="entry name" value="RXLR"/>
    <property type="match status" value="1"/>
</dbReference>
<keyword evidence="7" id="KW-1185">Reference proteome</keyword>
<comment type="subcellular location">
    <subcellularLocation>
        <location evidence="1 5">Secreted</location>
    </subcellularLocation>
</comment>
<evidence type="ECO:0000256" key="4">
    <source>
        <dbReference type="ARBA" id="ARBA00022729"/>
    </source>
</evidence>
<dbReference type="OrthoDB" id="94951at2759"/>
<dbReference type="AlphaFoldDB" id="A0A9W6X210"/>
<keyword evidence="4" id="KW-0732">Signal</keyword>
<dbReference type="Proteomes" id="UP001165083">
    <property type="component" value="Unassembled WGS sequence"/>
</dbReference>
<evidence type="ECO:0000256" key="2">
    <source>
        <dbReference type="ARBA" id="ARBA00010400"/>
    </source>
</evidence>
<comment type="caution">
    <text evidence="6">The sequence shown here is derived from an EMBL/GenBank/DDBJ whole genome shotgun (WGS) entry which is preliminary data.</text>
</comment>
<evidence type="ECO:0000256" key="3">
    <source>
        <dbReference type="ARBA" id="ARBA00022525"/>
    </source>
</evidence>
<evidence type="ECO:0000256" key="5">
    <source>
        <dbReference type="RuleBase" id="RU367124"/>
    </source>
</evidence>
<comment type="function">
    <text evidence="5">Effector that suppresses plant defense responses during pathogen infection.</text>
</comment>
<comment type="domain">
    <text evidence="5">The RxLR-dEER motif acts to carry the protein into the host cell cytoplasm through binding to cell surface phosphatidylinositol-3-phosphate.</text>
</comment>
<organism evidence="6 7">
    <name type="scientific">Phytophthora lilii</name>
    <dbReference type="NCBI Taxonomy" id="2077276"/>
    <lineage>
        <taxon>Eukaryota</taxon>
        <taxon>Sar</taxon>
        <taxon>Stramenopiles</taxon>
        <taxon>Oomycota</taxon>
        <taxon>Peronosporomycetes</taxon>
        <taxon>Peronosporales</taxon>
        <taxon>Peronosporaceae</taxon>
        <taxon>Phytophthora</taxon>
    </lineage>
</organism>
<evidence type="ECO:0000313" key="7">
    <source>
        <dbReference type="Proteomes" id="UP001165083"/>
    </source>
</evidence>
<gene>
    <name evidence="6" type="ORF">Plil01_001101600</name>
</gene>
<keyword evidence="3 5" id="KW-0964">Secreted</keyword>
<proteinExistence type="inferred from homology"/>
<protein>
    <recommendedName>
        <fullName evidence="5">RxLR effector protein</fullName>
    </recommendedName>
</protein>
<dbReference type="InterPro" id="IPR031825">
    <property type="entry name" value="RXLR"/>
</dbReference>
<comment type="similarity">
    <text evidence="2 5">Belongs to the RxLR effector family.</text>
</comment>
<sequence length="232" mass="26753">MMFLEMPVINSHVITVNYVAKLITQSQVCVVVLAVTLLAQIRAGLTQPLHLKRLGNRSAVPVLAGSIYDHRKRSLRASSDPTGPIDSDEERIGVKEVLGKIVSALKMKVKMKYWLWRGKAPEKVLEKLQVTSPTDKNYKYYSKYFFRYYVKYPNRQPPNLLPKTADEIMKARLHHWLDKRLTPPQVFTELGFKGSFASAHGLPNYNYFEDYVKMWGDLQERLSKSNAYKTRS</sequence>
<reference evidence="6" key="1">
    <citation type="submission" date="2023-04" db="EMBL/GenBank/DDBJ databases">
        <title>Phytophthora lilii NBRC 32176.</title>
        <authorList>
            <person name="Ichikawa N."/>
            <person name="Sato H."/>
            <person name="Tonouchi N."/>
        </authorList>
    </citation>
    <scope>NUCLEOTIDE SEQUENCE</scope>
    <source>
        <strain evidence="6">NBRC 32176</strain>
    </source>
</reference>
<dbReference type="EMBL" id="BSXW01000610">
    <property type="protein sequence ID" value="GMF26501.1"/>
    <property type="molecule type" value="Genomic_DNA"/>
</dbReference>
<name>A0A9W6X210_9STRA</name>
<evidence type="ECO:0000313" key="6">
    <source>
        <dbReference type="EMBL" id="GMF26501.1"/>
    </source>
</evidence>
<evidence type="ECO:0000256" key="1">
    <source>
        <dbReference type="ARBA" id="ARBA00004613"/>
    </source>
</evidence>